<accession>A0A7S4W249</accession>
<feature type="region of interest" description="Disordered" evidence="2">
    <location>
        <begin position="295"/>
        <end position="321"/>
    </location>
</feature>
<feature type="region of interest" description="Disordered" evidence="2">
    <location>
        <begin position="1"/>
        <end position="65"/>
    </location>
</feature>
<feature type="compositionally biased region" description="Low complexity" evidence="2">
    <location>
        <begin position="667"/>
        <end position="680"/>
    </location>
</feature>
<evidence type="ECO:0000313" key="3">
    <source>
        <dbReference type="EMBL" id="CAE4635078.1"/>
    </source>
</evidence>
<feature type="compositionally biased region" description="Basic and acidic residues" evidence="2">
    <location>
        <begin position="643"/>
        <end position="655"/>
    </location>
</feature>
<feature type="compositionally biased region" description="Polar residues" evidence="2">
    <location>
        <begin position="298"/>
        <end position="307"/>
    </location>
</feature>
<feature type="region of interest" description="Disordered" evidence="2">
    <location>
        <begin position="1025"/>
        <end position="1091"/>
    </location>
</feature>
<evidence type="ECO:0000256" key="1">
    <source>
        <dbReference type="SAM" id="Coils"/>
    </source>
</evidence>
<gene>
    <name evidence="3" type="ORF">DBRI00130_LOCUS29572</name>
</gene>
<feature type="region of interest" description="Disordered" evidence="2">
    <location>
        <begin position="1333"/>
        <end position="1353"/>
    </location>
</feature>
<sequence length="1436" mass="160670">MAQSASPPSSYPITATYTTPQTTPSPPHPHRTLSHDPQPQTPLTTLTSPISSSPQSSMPSSMFTPSKMEIYAQRDEIMTVSSLGSNTSYLPLANYNAQQQLLKAKRNVEEEEEKGYLAEGDNSKLGRKLESHFHRNLPPRHPGMTSANDGVNHPAVPDLGLGPSIQIPGDEESPYAPTSSDDDNFQKPLLTPLMGNTKRIIQQEPSPLLEDEDFEDSTRSDSQTDSDGWTSSSSYTSSYYTEMTGTSPGDNNTEELDKKMDHLMAHFERIKQFQENGGDVVDRVLGREEEIKVDFEPNRNTTVSSLGSGEEKEQPKEEWKKTSFAEMALRAKAMAAERRKSLGHQEKVQKEEEKEKKAEKLVKVKVHQESVTLKVPQDSFAHLASRATAMAAERRASIVQDQQQQKQQEEEERKNKEESNKDNLKEKTVDDPRDSILKRIKEASASAAAAMENIQKARMQERDMMSKLSSVNSEWNDEGSFEPDSLGSSSEDHSGESMSEYTEYTDEYTEYTEGIKSAAPLGAVPMKSSSSQPTSEKPIFQPPFINPAIENKDEDDSVVALMKAELGDVPSLAPKETSRRFSLKRNASPSNSTCQVEEDNCKRIMTCKGPQDSSDKNTQITATGANFFTTKEFGAISIVSNEDHCDTTPTRETKADSGQNHQRLVTPFPSSAPFSSGPVASKEKEVEYEVDRKRLMEERLWSNYLTATSPRITPLAASFFAENNAEEKKDMVIDVNDKDEVYSISALTCTTRFGGSTKDGGIGGENGENNEERKIGYGHDAVKKDDLATIGFRRMSGLMEDDEGEKMTVQNESIRTSKDENCLLRPSPAFEEKSHATSIKREEESVITPIEQKQEESEQDFTTPIKKSDSAIDVLRDLNNNSKNISSHSLNQKEKNKEVTTSEELLKETTKMSSIFNNKASSVEEMEAKLLALGTWKSSEENQEDGIAQQVEYSFDQVSYGASNISNGNTAQELLGERSNVFMTPDSLMKFESGRWSKDDSLISDESESQKGDVVDNNARVLPSGRIGWTDGVIDDDDDDDCSESEVSPPKEPEDDPNEKEKSNDDHKEDHNNDCAEQEDDQKQRSDKRHTERLERNIVELTLQLANARTQLDIKNMLALRLSEERYHVTSELERVNLENRQLSKRNTGLVYEHERLKTKMEIDVKATTRLRDENSTLHDRCQELETRIKELESTTNTQRMVIDDLRSNAEKCALDRRTSAERIIELQNERENNCTSLHKTNTALRKAESKADGLEHSNAKLEVTVRKLNSDLNHNQSLINSLTKDRDGLRRDVRNLIRENNELQVGLEGAGGAAGGGWFSGGKTRESAIVEEDEQDKDLQDQCNPESRHSPMVLTEDDRGAATGELASEWRRRGLRETSLVEEGVGGWGSLLLNPCKRGFLGIANRTDLARIKKTRSARLRALAATNKNFKDSNM</sequence>
<feature type="compositionally biased region" description="Polar residues" evidence="2">
    <location>
        <begin position="585"/>
        <end position="595"/>
    </location>
</feature>
<feature type="compositionally biased region" description="Basic and acidic residues" evidence="2">
    <location>
        <begin position="1081"/>
        <end position="1091"/>
    </location>
</feature>
<feature type="region of interest" description="Disordered" evidence="2">
    <location>
        <begin position="523"/>
        <end position="550"/>
    </location>
</feature>
<feature type="region of interest" description="Disordered" evidence="2">
    <location>
        <begin position="643"/>
        <end position="680"/>
    </location>
</feature>
<reference evidence="3" key="1">
    <citation type="submission" date="2021-01" db="EMBL/GenBank/DDBJ databases">
        <authorList>
            <person name="Corre E."/>
            <person name="Pelletier E."/>
            <person name="Niang G."/>
            <person name="Scheremetjew M."/>
            <person name="Finn R."/>
            <person name="Kale V."/>
            <person name="Holt S."/>
            <person name="Cochrane G."/>
            <person name="Meng A."/>
            <person name="Brown T."/>
            <person name="Cohen L."/>
        </authorList>
    </citation>
    <scope>NUCLEOTIDE SEQUENCE</scope>
    <source>
        <strain evidence="3">GSO104</strain>
    </source>
</reference>
<feature type="compositionally biased region" description="Basic and acidic residues" evidence="2">
    <location>
        <begin position="1059"/>
        <end position="1074"/>
    </location>
</feature>
<keyword evidence="1" id="KW-0175">Coiled coil</keyword>
<protein>
    <submittedName>
        <fullName evidence="3">Uncharacterized protein</fullName>
    </submittedName>
</protein>
<feature type="compositionally biased region" description="Basic and acidic residues" evidence="2">
    <location>
        <begin position="407"/>
        <end position="442"/>
    </location>
</feature>
<organism evidence="3">
    <name type="scientific">Ditylum brightwellii</name>
    <dbReference type="NCBI Taxonomy" id="49249"/>
    <lineage>
        <taxon>Eukaryota</taxon>
        <taxon>Sar</taxon>
        <taxon>Stramenopiles</taxon>
        <taxon>Ochrophyta</taxon>
        <taxon>Bacillariophyta</taxon>
        <taxon>Mediophyceae</taxon>
        <taxon>Lithodesmiophycidae</taxon>
        <taxon>Lithodesmiales</taxon>
        <taxon>Lithodesmiaceae</taxon>
        <taxon>Ditylum</taxon>
    </lineage>
</organism>
<feature type="region of interest" description="Disordered" evidence="2">
    <location>
        <begin position="106"/>
        <end position="125"/>
    </location>
</feature>
<feature type="region of interest" description="Disordered" evidence="2">
    <location>
        <begin position="389"/>
        <end position="501"/>
    </location>
</feature>
<dbReference type="EMBL" id="HBNS01037869">
    <property type="protein sequence ID" value="CAE4635078.1"/>
    <property type="molecule type" value="Transcribed_RNA"/>
</dbReference>
<feature type="compositionally biased region" description="Acidic residues" evidence="2">
    <location>
        <begin position="1033"/>
        <end position="1044"/>
    </location>
</feature>
<feature type="compositionally biased region" description="Low complexity" evidence="2">
    <location>
        <begin position="37"/>
        <end position="65"/>
    </location>
</feature>
<evidence type="ECO:0000256" key="2">
    <source>
        <dbReference type="SAM" id="MobiDB-lite"/>
    </source>
</evidence>
<proteinExistence type="predicted"/>
<feature type="compositionally biased region" description="Low complexity" evidence="2">
    <location>
        <begin position="12"/>
        <end position="22"/>
    </location>
</feature>
<name>A0A7S4W249_9STRA</name>
<feature type="region of interest" description="Disordered" evidence="2">
    <location>
        <begin position="133"/>
        <end position="257"/>
    </location>
</feature>
<feature type="compositionally biased region" description="Basic and acidic residues" evidence="2">
    <location>
        <begin position="309"/>
        <end position="321"/>
    </location>
</feature>
<feature type="coiled-coil region" evidence="1">
    <location>
        <begin position="1245"/>
        <end position="1300"/>
    </location>
</feature>
<feature type="region of interest" description="Disordered" evidence="2">
    <location>
        <begin position="576"/>
        <end position="597"/>
    </location>
</feature>
<feature type="compositionally biased region" description="Low complexity" evidence="2">
    <location>
        <begin position="220"/>
        <end position="247"/>
    </location>
</feature>
<feature type="region of interest" description="Disordered" evidence="2">
    <location>
        <begin position="335"/>
        <end position="361"/>
    </location>
</feature>